<evidence type="ECO:0000313" key="1">
    <source>
        <dbReference type="EMBL" id="KAK0627157.1"/>
    </source>
</evidence>
<dbReference type="AlphaFoldDB" id="A0AA40C6N9"/>
<gene>
    <name evidence="1" type="ORF">B0T14DRAFT_511902</name>
</gene>
<organism evidence="1 2">
    <name type="scientific">Immersiella caudata</name>
    <dbReference type="NCBI Taxonomy" id="314043"/>
    <lineage>
        <taxon>Eukaryota</taxon>
        <taxon>Fungi</taxon>
        <taxon>Dikarya</taxon>
        <taxon>Ascomycota</taxon>
        <taxon>Pezizomycotina</taxon>
        <taxon>Sordariomycetes</taxon>
        <taxon>Sordariomycetidae</taxon>
        <taxon>Sordariales</taxon>
        <taxon>Lasiosphaeriaceae</taxon>
        <taxon>Immersiella</taxon>
    </lineage>
</organism>
<proteinExistence type="predicted"/>
<name>A0AA40C6N9_9PEZI</name>
<protein>
    <submittedName>
        <fullName evidence="1">Uncharacterized protein</fullName>
    </submittedName>
</protein>
<reference evidence="1" key="1">
    <citation type="submission" date="2023-06" db="EMBL/GenBank/DDBJ databases">
        <title>Genome-scale phylogeny and comparative genomics of the fungal order Sordariales.</title>
        <authorList>
            <consortium name="Lawrence Berkeley National Laboratory"/>
            <person name="Hensen N."/>
            <person name="Bonometti L."/>
            <person name="Westerberg I."/>
            <person name="Brannstrom I.O."/>
            <person name="Guillou S."/>
            <person name="Cros-Aarteil S."/>
            <person name="Calhoun S."/>
            <person name="Haridas S."/>
            <person name="Kuo A."/>
            <person name="Mondo S."/>
            <person name="Pangilinan J."/>
            <person name="Riley R."/>
            <person name="Labutti K."/>
            <person name="Andreopoulos B."/>
            <person name="Lipzen A."/>
            <person name="Chen C."/>
            <person name="Yanf M."/>
            <person name="Daum C."/>
            <person name="Ng V."/>
            <person name="Clum A."/>
            <person name="Steindorff A."/>
            <person name="Ohm R."/>
            <person name="Martin F."/>
            <person name="Silar P."/>
            <person name="Natvig D."/>
            <person name="Lalanne C."/>
            <person name="Gautier V."/>
            <person name="Ament-Velasquez S.L."/>
            <person name="Kruys A."/>
            <person name="Hutchinson M.I."/>
            <person name="Powell A.J."/>
            <person name="Barry K."/>
            <person name="Miller A.N."/>
            <person name="Grigoriev I.V."/>
            <person name="Debuchy R."/>
            <person name="Gladieux P."/>
            <person name="Thoren M.H."/>
            <person name="Johannesson H."/>
        </authorList>
    </citation>
    <scope>NUCLEOTIDE SEQUENCE</scope>
    <source>
        <strain evidence="1">CBS 606.72</strain>
    </source>
</reference>
<keyword evidence="2" id="KW-1185">Reference proteome</keyword>
<accession>A0AA40C6N9</accession>
<evidence type="ECO:0000313" key="2">
    <source>
        <dbReference type="Proteomes" id="UP001175000"/>
    </source>
</evidence>
<dbReference type="Proteomes" id="UP001175000">
    <property type="component" value="Unassembled WGS sequence"/>
</dbReference>
<sequence>MAGTFSKRLDVAYRILLTLRTSGWEGLKIEVTCVDELNLRRLNKKSSGNVFDKERLFFGRGLTYSRGSPATLGAV</sequence>
<comment type="caution">
    <text evidence="1">The sequence shown here is derived from an EMBL/GenBank/DDBJ whole genome shotgun (WGS) entry which is preliminary data.</text>
</comment>
<dbReference type="EMBL" id="JAULSU010000002">
    <property type="protein sequence ID" value="KAK0627157.1"/>
    <property type="molecule type" value="Genomic_DNA"/>
</dbReference>